<evidence type="ECO:0000256" key="7">
    <source>
        <dbReference type="SAM" id="MobiDB-lite"/>
    </source>
</evidence>
<evidence type="ECO:0000256" key="4">
    <source>
        <dbReference type="ARBA" id="ARBA00022741"/>
    </source>
</evidence>
<feature type="compositionally biased region" description="Polar residues" evidence="7">
    <location>
        <begin position="462"/>
        <end position="483"/>
    </location>
</feature>
<dbReference type="Proteomes" id="UP000568556">
    <property type="component" value="Unassembled WGS sequence"/>
</dbReference>
<feature type="compositionally biased region" description="Polar residues" evidence="7">
    <location>
        <begin position="378"/>
        <end position="410"/>
    </location>
</feature>
<feature type="domain" description="Protein kinase" evidence="8">
    <location>
        <begin position="1"/>
        <end position="249"/>
    </location>
</feature>
<evidence type="ECO:0000256" key="2">
    <source>
        <dbReference type="ARBA" id="ARBA00022527"/>
    </source>
</evidence>
<dbReference type="FunFam" id="1.10.510.10:FF:000127">
    <property type="entry name" value="Putative cyclin-dependent kinase-like 5"/>
    <property type="match status" value="1"/>
</dbReference>
<evidence type="ECO:0000256" key="1">
    <source>
        <dbReference type="ARBA" id="ARBA00006485"/>
    </source>
</evidence>
<dbReference type="InterPro" id="IPR050108">
    <property type="entry name" value="CDK"/>
</dbReference>
<dbReference type="OrthoDB" id="9929178at2759"/>
<gene>
    <name evidence="9" type="primary">Cdkl5</name>
    <name evidence="9" type="ORF">CHOACU_R02336</name>
</gene>
<dbReference type="InterPro" id="IPR008271">
    <property type="entry name" value="Ser/Thr_kinase_AS"/>
</dbReference>
<organism evidence="9 10">
    <name type="scientific">Chordeiles acutipennis</name>
    <name type="common">Lesser nighthawk</name>
    <name type="synonym">Caprimulgus acutipennis</name>
    <dbReference type="NCBI Taxonomy" id="118183"/>
    <lineage>
        <taxon>Eukaryota</taxon>
        <taxon>Metazoa</taxon>
        <taxon>Chordata</taxon>
        <taxon>Craniata</taxon>
        <taxon>Vertebrata</taxon>
        <taxon>Euteleostomi</taxon>
        <taxon>Archelosauria</taxon>
        <taxon>Archosauria</taxon>
        <taxon>Dinosauria</taxon>
        <taxon>Saurischia</taxon>
        <taxon>Theropoda</taxon>
        <taxon>Coelurosauria</taxon>
        <taxon>Aves</taxon>
        <taxon>Neognathae</taxon>
        <taxon>Neoaves</taxon>
        <taxon>Strisores</taxon>
        <taxon>Caprimulgiformes</taxon>
        <taxon>Caprimulgidae</taxon>
        <taxon>Chordeilinae</taxon>
        <taxon>Chordeiles</taxon>
    </lineage>
</organism>
<dbReference type="SUPFAM" id="SSF56112">
    <property type="entry name" value="Protein kinase-like (PK-like)"/>
    <property type="match status" value="1"/>
</dbReference>
<dbReference type="PROSITE" id="PS00108">
    <property type="entry name" value="PROTEIN_KINASE_ST"/>
    <property type="match status" value="1"/>
</dbReference>
<dbReference type="AlphaFoldDB" id="A0A7L0TY46"/>
<accession>A0A7L0TY46</accession>
<feature type="compositionally biased region" description="Basic and acidic residues" evidence="7">
    <location>
        <begin position="359"/>
        <end position="369"/>
    </location>
</feature>
<feature type="region of interest" description="Disordered" evidence="7">
    <location>
        <begin position="255"/>
        <end position="539"/>
    </location>
</feature>
<sequence>ENEEVKETTLRELKMLRTLKQENIVELKEAFRRRGKLYLVFEYVEKNMLELLEEMPNGVPPEKVKSYIYQLIKAIHWCHKNDIVHRDIKPENLLISHNDVLKLCDFGFARNLSEGSNANYTEYVATRWYRSPELLLGAPYGKAVDMWSVGCILGELSDGQPLFPGESEIDQLFTIQKVLGPLPAEQMKLFYSNPRFHGLRFPAVNHPQSLERRYLGILSGVLLDLMKNLLKLDPADRYLTEQCLNHPSFQTQRLLDRCGSSPSRSAKRKPYHVDSNTLSNRNQASKSSALQSHHRSNSKDIQTLGVGGPREEGLPANESFLNGNLPGAAPSPMHTKKSSNTPGSGNKDLANNNMPHLLSPKETKAKTEFDFSVDPKSSDGSGTKYLKSNTRSQQNRHSFMETSQSKTGTLQPGDKHSRHSYIDTIPQSSKSPSYRTKSKSHGVLTDSKSVGNLSEARAQAAEPNSSRYFPSSCMDLNSPTSPTAPRHSDNRTLLSPSGRNNRSEGTLDTRRPSTRHSKTMEELKLPDHMDGSHSHSLSAPHESFSYGLGYTSPFSSQQRPHRHSMYVSRDRVRSKGSEGGLSIGQGMAARANSLQLLSPQVQHKSLTRSVGSSREDCTEDTNRSGAYHDPHTEDGASTKENRILYNDPVPRRVGSFYRVPSPRPESTYIENNVSNRASVLPADSSTVANHSKRQTTFDTWKSPENLNSHSEQLKEKEKQGFFRAIKKKKKKSQTMPSSDGQDLLALQKAIHSSNHQSSRQKDWHPEKMTEIPPHSQPLKSLRKLLHLSSSNHPVPAEPRFQPLPSQPAKAAFSEVRIHPMSQSSGSGSSNVRPEPQPKSRPTLQIP</sequence>
<feature type="compositionally biased region" description="Basic and acidic residues" evidence="7">
    <location>
        <begin position="501"/>
        <end position="511"/>
    </location>
</feature>
<dbReference type="Gene3D" id="3.30.200.20">
    <property type="entry name" value="Phosphorylase Kinase, domain 1"/>
    <property type="match status" value="1"/>
</dbReference>
<dbReference type="GO" id="GO:0045773">
    <property type="term" value="P:positive regulation of axon extension"/>
    <property type="evidence" value="ECO:0007669"/>
    <property type="project" value="TreeGrafter"/>
</dbReference>
<evidence type="ECO:0000256" key="5">
    <source>
        <dbReference type="ARBA" id="ARBA00022777"/>
    </source>
</evidence>
<evidence type="ECO:0000313" key="10">
    <source>
        <dbReference type="Proteomes" id="UP000568556"/>
    </source>
</evidence>
<dbReference type="InterPro" id="IPR000719">
    <property type="entry name" value="Prot_kinase_dom"/>
</dbReference>
<feature type="compositionally biased region" description="Polar residues" evidence="7">
    <location>
        <begin position="338"/>
        <end position="354"/>
    </location>
</feature>
<keyword evidence="4" id="KW-0547">Nucleotide-binding</keyword>
<evidence type="ECO:0000256" key="3">
    <source>
        <dbReference type="ARBA" id="ARBA00022679"/>
    </source>
</evidence>
<dbReference type="GO" id="GO:0004674">
    <property type="term" value="F:protein serine/threonine kinase activity"/>
    <property type="evidence" value="ECO:0007669"/>
    <property type="project" value="UniProtKB-KW"/>
</dbReference>
<feature type="region of interest" description="Disordered" evidence="7">
    <location>
        <begin position="599"/>
        <end position="644"/>
    </location>
</feature>
<reference evidence="9 10" key="1">
    <citation type="submission" date="2019-09" db="EMBL/GenBank/DDBJ databases">
        <title>Bird 10,000 Genomes (B10K) Project - Family phase.</title>
        <authorList>
            <person name="Zhang G."/>
        </authorList>
    </citation>
    <scope>NUCLEOTIDE SEQUENCE [LARGE SCALE GENOMIC DNA]</scope>
    <source>
        <strain evidence="9">B10K-DU-008-62</strain>
        <tissue evidence="9">Mixed tissue sample</tissue>
    </source>
</reference>
<feature type="region of interest" description="Disordered" evidence="7">
    <location>
        <begin position="680"/>
        <end position="712"/>
    </location>
</feature>
<dbReference type="EMBL" id="VXAQ01000219">
    <property type="protein sequence ID" value="NXL59676.1"/>
    <property type="molecule type" value="Genomic_DNA"/>
</dbReference>
<keyword evidence="3" id="KW-0808">Transferase</keyword>
<feature type="non-terminal residue" evidence="9">
    <location>
        <position position="1"/>
    </location>
</feature>
<dbReference type="InterPro" id="IPR011009">
    <property type="entry name" value="Kinase-like_dom_sf"/>
</dbReference>
<proteinExistence type="inferred from homology"/>
<keyword evidence="6" id="KW-0067">ATP-binding</keyword>
<evidence type="ECO:0000256" key="6">
    <source>
        <dbReference type="ARBA" id="ARBA00022840"/>
    </source>
</evidence>
<evidence type="ECO:0000313" key="9">
    <source>
        <dbReference type="EMBL" id="NXL59676.1"/>
    </source>
</evidence>
<dbReference type="PANTHER" id="PTHR24056">
    <property type="entry name" value="CELL DIVISION PROTEIN KINASE"/>
    <property type="match status" value="1"/>
</dbReference>
<feature type="compositionally biased region" description="Basic and acidic residues" evidence="7">
    <location>
        <begin position="518"/>
        <end position="533"/>
    </location>
</feature>
<keyword evidence="10" id="KW-1185">Reference proteome</keyword>
<feature type="region of interest" description="Disordered" evidence="7">
    <location>
        <begin position="552"/>
        <end position="580"/>
    </location>
</feature>
<feature type="non-terminal residue" evidence="9">
    <location>
        <position position="846"/>
    </location>
</feature>
<comment type="similarity">
    <text evidence="1">Belongs to the protein kinase superfamily. CMGC Ser/Thr protein kinase family. CDC2/CDKX subfamily.</text>
</comment>
<dbReference type="Pfam" id="PF00069">
    <property type="entry name" value="Pkinase"/>
    <property type="match status" value="1"/>
</dbReference>
<evidence type="ECO:0000259" key="8">
    <source>
        <dbReference type="PROSITE" id="PS50011"/>
    </source>
</evidence>
<feature type="compositionally biased region" description="Polar residues" evidence="7">
    <location>
        <begin position="274"/>
        <end position="291"/>
    </location>
</feature>
<dbReference type="PANTHER" id="PTHR24056:SF111">
    <property type="entry name" value="CYCLIN-DEPENDENT KINASE-LIKE 5"/>
    <property type="match status" value="1"/>
</dbReference>
<protein>
    <submittedName>
        <fullName evidence="9">CDKL5 protein</fullName>
    </submittedName>
</protein>
<feature type="compositionally biased region" description="Polar residues" evidence="7">
    <location>
        <begin position="491"/>
        <end position="500"/>
    </location>
</feature>
<dbReference type="GO" id="GO:0032839">
    <property type="term" value="C:dendrite cytoplasm"/>
    <property type="evidence" value="ECO:0007669"/>
    <property type="project" value="TreeGrafter"/>
</dbReference>
<dbReference type="GO" id="GO:0005524">
    <property type="term" value="F:ATP binding"/>
    <property type="evidence" value="ECO:0007669"/>
    <property type="project" value="UniProtKB-KW"/>
</dbReference>
<name>A0A7L0TY46_CHOAC</name>
<dbReference type="GO" id="GO:0005634">
    <property type="term" value="C:nucleus"/>
    <property type="evidence" value="ECO:0007669"/>
    <property type="project" value="TreeGrafter"/>
</dbReference>
<keyword evidence="5" id="KW-0418">Kinase</keyword>
<dbReference type="SMART" id="SM00220">
    <property type="entry name" value="S_TKc"/>
    <property type="match status" value="1"/>
</dbReference>
<feature type="compositionally biased region" description="Basic and acidic residues" evidence="7">
    <location>
        <begin position="613"/>
        <end position="642"/>
    </location>
</feature>
<dbReference type="Gene3D" id="1.10.510.10">
    <property type="entry name" value="Transferase(Phosphotransferase) domain 1"/>
    <property type="match status" value="1"/>
</dbReference>
<feature type="compositionally biased region" description="Polar residues" evidence="7">
    <location>
        <begin position="599"/>
        <end position="612"/>
    </location>
</feature>
<dbReference type="PROSITE" id="PS50011">
    <property type="entry name" value="PROTEIN_KINASE_DOM"/>
    <property type="match status" value="1"/>
</dbReference>
<feature type="region of interest" description="Disordered" evidence="7">
    <location>
        <begin position="749"/>
        <end position="846"/>
    </location>
</feature>
<comment type="caution">
    <text evidence="9">The sequence shown here is derived from an EMBL/GenBank/DDBJ whole genome shotgun (WGS) entry which is preliminary data.</text>
</comment>
<feature type="compositionally biased region" description="Polar residues" evidence="7">
    <location>
        <begin position="425"/>
        <end position="435"/>
    </location>
</feature>
<feature type="compositionally biased region" description="Polar residues" evidence="7">
    <location>
        <begin position="680"/>
        <end position="710"/>
    </location>
</feature>
<dbReference type="GO" id="GO:0050773">
    <property type="term" value="P:regulation of dendrite development"/>
    <property type="evidence" value="ECO:0007669"/>
    <property type="project" value="TreeGrafter"/>
</dbReference>
<keyword evidence="2" id="KW-0723">Serine/threonine-protein kinase</keyword>
<feature type="compositionally biased region" description="Basic and acidic residues" evidence="7">
    <location>
        <begin position="759"/>
        <end position="769"/>
    </location>
</feature>